<dbReference type="GO" id="GO:0016855">
    <property type="term" value="F:racemase and epimerase activity, acting on amino acids and derivatives"/>
    <property type="evidence" value="ECO:0007669"/>
    <property type="project" value="InterPro"/>
</dbReference>
<dbReference type="NCBIfam" id="NF005679">
    <property type="entry name" value="PRK07475.1"/>
    <property type="match status" value="1"/>
</dbReference>
<sequence length="229" mass="25162">MLDTRFPRIPGDIGNASTWPFPVAYRVVSGATPDLVVRHLSETDLVQKFIDAARDLEGQGVELITTGCGFLILYQEQLQESVGVPVLTSSLLQIPLVATLLPRGRSIGVLTVERRSLTPQHLAAARVPQDTPITVVGLEEAGGHFTSVLLDNLEELDVERATREHEDAARLLLERDPCVGAIVLECTNMPPYAHRIRALTGLPVFDVTTMIRWAVASHDLGSFHDSNWR</sequence>
<evidence type="ECO:0000313" key="2">
    <source>
        <dbReference type="Proteomes" id="UP001165306"/>
    </source>
</evidence>
<evidence type="ECO:0000313" key="1">
    <source>
        <dbReference type="EMBL" id="MCM8749946.1"/>
    </source>
</evidence>
<name>A0AA41WIF8_9BACT</name>
<proteinExistence type="predicted"/>
<reference evidence="1" key="1">
    <citation type="submission" date="2022-06" db="EMBL/GenBank/DDBJ databases">
        <title>CFH 74404 Thermomicrobiaceae sp.</title>
        <authorList>
            <person name="Ming H."/>
            <person name="Li W.-J."/>
            <person name="Zhao Z."/>
        </authorList>
    </citation>
    <scope>NUCLEOTIDE SEQUENCE</scope>
    <source>
        <strain evidence="1">CFH 74404</strain>
    </source>
</reference>
<comment type="caution">
    <text evidence="1">The sequence shown here is derived from an EMBL/GenBank/DDBJ whole genome shotgun (WGS) entry which is preliminary data.</text>
</comment>
<dbReference type="Gene3D" id="3.40.50.1860">
    <property type="match status" value="1"/>
</dbReference>
<keyword evidence="2" id="KW-1185">Reference proteome</keyword>
<dbReference type="EMBL" id="JAMSLR010000009">
    <property type="protein sequence ID" value="MCM8749946.1"/>
    <property type="molecule type" value="Genomic_DNA"/>
</dbReference>
<dbReference type="AlphaFoldDB" id="A0AA41WIF8"/>
<protein>
    <submittedName>
        <fullName evidence="1">Aspartate/glutamate racemase family protein</fullName>
    </submittedName>
</protein>
<dbReference type="Proteomes" id="UP001165306">
    <property type="component" value="Unassembled WGS sequence"/>
</dbReference>
<accession>A0AA41WIF8</accession>
<organism evidence="1 2">
    <name type="scientific">Thermalbibacter longus</name>
    <dbReference type="NCBI Taxonomy" id="2951981"/>
    <lineage>
        <taxon>Bacteria</taxon>
        <taxon>Pseudomonadati</taxon>
        <taxon>Thermomicrobiota</taxon>
        <taxon>Thermomicrobia</taxon>
        <taxon>Thermomicrobiales</taxon>
        <taxon>Thermomicrobiaceae</taxon>
        <taxon>Thermalbibacter</taxon>
    </lineage>
</organism>
<dbReference type="InterPro" id="IPR001920">
    <property type="entry name" value="Asp/Glu_race"/>
</dbReference>
<gene>
    <name evidence="1" type="ORF">NET02_12375</name>
</gene>